<keyword evidence="6" id="KW-1185">Reference proteome</keyword>
<dbReference type="InterPro" id="IPR014755">
    <property type="entry name" value="Cu-Rt/internalin_Ig-like"/>
</dbReference>
<dbReference type="InterPro" id="IPR021884">
    <property type="entry name" value="Ice-bd_prot"/>
</dbReference>
<dbReference type="InterPro" id="IPR032812">
    <property type="entry name" value="SbsA_Ig"/>
</dbReference>
<reference evidence="5 6" key="1">
    <citation type="submission" date="2021-05" db="EMBL/GenBank/DDBJ databases">
        <title>The draft genome of Geobacter chapellei DSM 13688.</title>
        <authorList>
            <person name="Xu Z."/>
            <person name="Masuda Y."/>
            <person name="Itoh H."/>
            <person name="Senoo K."/>
        </authorList>
    </citation>
    <scope>NUCLEOTIDE SEQUENCE [LARGE SCALE GENOMIC DNA]</scope>
    <source>
        <strain evidence="5 6">DSM 13688</strain>
    </source>
</reference>
<feature type="domain" description="SbsA Ig-like" evidence="4">
    <location>
        <begin position="380"/>
        <end position="483"/>
    </location>
</feature>
<evidence type="ECO:0000256" key="2">
    <source>
        <dbReference type="ARBA" id="ARBA00022729"/>
    </source>
</evidence>
<evidence type="ECO:0000259" key="4">
    <source>
        <dbReference type="Pfam" id="PF13205"/>
    </source>
</evidence>
<keyword evidence="2 3" id="KW-0732">Signal</keyword>
<evidence type="ECO:0000256" key="1">
    <source>
        <dbReference type="ARBA" id="ARBA00005445"/>
    </source>
</evidence>
<dbReference type="EMBL" id="JAHDYS010000010">
    <property type="protein sequence ID" value="MBT1072404.1"/>
    <property type="molecule type" value="Genomic_DNA"/>
</dbReference>
<evidence type="ECO:0000256" key="3">
    <source>
        <dbReference type="SAM" id="SignalP"/>
    </source>
</evidence>
<feature type="chain" id="PRO_5047251915" evidence="3">
    <location>
        <begin position="25"/>
        <end position="710"/>
    </location>
</feature>
<feature type="domain" description="SbsA Ig-like" evidence="4">
    <location>
        <begin position="36"/>
        <end position="139"/>
    </location>
</feature>
<dbReference type="RefSeq" id="WP_214299301.1">
    <property type="nucleotide sequence ID" value="NZ_JAHDYS010000010.1"/>
</dbReference>
<dbReference type="Gene3D" id="2.60.40.1220">
    <property type="match status" value="4"/>
</dbReference>
<feature type="domain" description="SbsA Ig-like" evidence="4">
    <location>
        <begin position="284"/>
        <end position="373"/>
    </location>
</feature>
<gene>
    <name evidence="5" type="ORF">KJB30_11445</name>
</gene>
<comment type="caution">
    <text evidence="5">The sequence shown here is derived from an EMBL/GenBank/DDBJ whole genome shotgun (WGS) entry which is preliminary data.</text>
</comment>
<evidence type="ECO:0000313" key="6">
    <source>
        <dbReference type="Proteomes" id="UP000784128"/>
    </source>
</evidence>
<proteinExistence type="inferred from homology"/>
<evidence type="ECO:0000313" key="5">
    <source>
        <dbReference type="EMBL" id="MBT1072404.1"/>
    </source>
</evidence>
<dbReference type="PROSITE" id="PS51257">
    <property type="entry name" value="PROKAR_LIPOPROTEIN"/>
    <property type="match status" value="1"/>
</dbReference>
<name>A0ABS5U9S2_9BACT</name>
<dbReference type="Pfam" id="PF11999">
    <property type="entry name" value="Ice_binding"/>
    <property type="match status" value="1"/>
</dbReference>
<dbReference type="Pfam" id="PF13205">
    <property type="entry name" value="Big_5"/>
    <property type="match status" value="4"/>
</dbReference>
<dbReference type="Proteomes" id="UP000784128">
    <property type="component" value="Unassembled WGS sequence"/>
</dbReference>
<feature type="signal peptide" evidence="3">
    <location>
        <begin position="1"/>
        <end position="24"/>
    </location>
</feature>
<comment type="similarity">
    <text evidence="1">Belongs to the ice-binding protein family.</text>
</comment>
<sequence>MNKVERYSRRLTWFLMASLLAMLAAGCGNWKGSNPDTTAPTVTSTEPANNAGNVPLNRKITATFSEAMDSATITTTTFTLTGPGAAAVAGTVSYTGATAVFSPAINLLSNTAYTASITTGAKDLAGNALVNKYDWKFTTGTDLDNTAPTVTSTGVVNGATGLPVNRTSTAVFSEAMDPATINSTTYTVTTGSPATPVAGTVTYTGTTATFTPAANLAANTAYTSTITTGAKDLAGKPMASSYSWSWTTGTTLDTLAPTVIATGAYGATGITTPSLTNPAGFTGMDLPTNRASSARFSEPMDQLTITTATVKVTRSDTPLVSVPGTVTYTGTTVTFTPSANFAANTTYTSTITTGVKDLAGNPMASNYSWSWKTGAAPDVLAPTVISTIPADNANDVVIGTNVAATFSKEMDVASITNQTFILKQGLNPVAGAVTYEGTTATFNPNSDLTAGTVYTATIAGGVNGVKDLAGNALASDKVWSFTTAVGFPAGQAIVPLGTAARFAILSNSAITNIPTSAIVGDVGVSPGVRSTIAGLTAPEVTLGAIYAADDIAPPGVPAMLIAAKNDAEIAFLNANAAVRGTPTPLSGNINGLTLVPGLYESGSSIEISPAGILYLDAGGNANAIFIIRSATSITTSATSEVRLTGNAQAANIYWTAGSAITLGTNSKMKGNLLAGTSISLLTGSRLDGRALIQGAAAGQVSLDKCTIVKP</sequence>
<accession>A0ABS5U9S2</accession>
<organism evidence="5 6">
    <name type="scientific">Pelotalea chapellei</name>
    <dbReference type="NCBI Taxonomy" id="44671"/>
    <lineage>
        <taxon>Bacteria</taxon>
        <taxon>Pseudomonadati</taxon>
        <taxon>Thermodesulfobacteriota</taxon>
        <taxon>Desulfuromonadia</taxon>
        <taxon>Geobacterales</taxon>
        <taxon>Geobacteraceae</taxon>
        <taxon>Pelotalea</taxon>
    </lineage>
</organism>
<feature type="domain" description="SbsA Ig-like" evidence="4">
    <location>
        <begin position="144"/>
        <end position="248"/>
    </location>
</feature>
<protein>
    <submittedName>
        <fullName evidence="5">Ig-like domain-containing protein</fullName>
    </submittedName>
</protein>